<dbReference type="OrthoDB" id="336240at2759"/>
<dbReference type="PANTHER" id="PTHR22629:SF0">
    <property type="entry name" value="ACTIN-RELATED PROTEIN 2_3 COMPLEX SUBUNIT 4"/>
    <property type="match status" value="1"/>
</dbReference>
<evidence type="ECO:0000256" key="2">
    <source>
        <dbReference type="ARBA" id="ARBA00005919"/>
    </source>
</evidence>
<dbReference type="GO" id="GO:0030041">
    <property type="term" value="P:actin filament polymerization"/>
    <property type="evidence" value="ECO:0007669"/>
    <property type="project" value="InterPro"/>
</dbReference>
<keyword evidence="4" id="KW-0009">Actin-binding</keyword>
<comment type="caution">
    <text evidence="6">The sequence shown here is derived from an EMBL/GenBank/DDBJ whole genome shotgun (WGS) entry which is preliminary data.</text>
</comment>
<dbReference type="AlphaFoldDB" id="A0A3S5BKX6"/>
<dbReference type="Pfam" id="PF05856">
    <property type="entry name" value="ARPC4"/>
    <property type="match status" value="1"/>
</dbReference>
<keyword evidence="3" id="KW-0963">Cytoplasm</keyword>
<dbReference type="InterPro" id="IPR008384">
    <property type="entry name" value="ARPC4"/>
</dbReference>
<comment type="subcellular location">
    <subcellularLocation>
        <location evidence="1">Cytoplasm</location>
        <location evidence="1">Cytoskeleton</location>
    </subcellularLocation>
</comment>
<evidence type="ECO:0000256" key="4">
    <source>
        <dbReference type="ARBA" id="ARBA00023203"/>
    </source>
</evidence>
<accession>A0A3S5BKX6</accession>
<dbReference type="Gene3D" id="3.30.1460.20">
    <property type="match status" value="1"/>
</dbReference>
<evidence type="ECO:0000256" key="3">
    <source>
        <dbReference type="ARBA" id="ARBA00022490"/>
    </source>
</evidence>
<evidence type="ECO:0008006" key="8">
    <source>
        <dbReference type="Google" id="ProtNLM"/>
    </source>
</evidence>
<evidence type="ECO:0000313" key="6">
    <source>
        <dbReference type="EMBL" id="VEL28204.1"/>
    </source>
</evidence>
<dbReference type="PANTHER" id="PTHR22629">
    <property type="entry name" value="ARP2/3 COMPLEX 20 KD SUBUNIT"/>
    <property type="match status" value="1"/>
</dbReference>
<dbReference type="EMBL" id="CAAALY010093141">
    <property type="protein sequence ID" value="VEL28204.1"/>
    <property type="molecule type" value="Genomic_DNA"/>
</dbReference>
<dbReference type="GO" id="GO:0051015">
    <property type="term" value="F:actin filament binding"/>
    <property type="evidence" value="ECO:0007669"/>
    <property type="project" value="TreeGrafter"/>
</dbReference>
<sequence length="119" mass="13715">MDALKSYLIAIRHTLNAALCIENFPSQVVEGHNKPEVEVKTSKELLLNPVVISRNEKERVLVEGSVNSVRISICIKQSDEIERLLCHKFTRFMMMRADDFVILRRKPVPVSPYKKNTFC</sequence>
<dbReference type="SUPFAM" id="SSF69645">
    <property type="entry name" value="Arp2/3 complex subunits"/>
    <property type="match status" value="1"/>
</dbReference>
<name>A0A3S5BKX6_9PLAT</name>
<reference evidence="6" key="1">
    <citation type="submission" date="2018-11" db="EMBL/GenBank/DDBJ databases">
        <authorList>
            <consortium name="Pathogen Informatics"/>
        </authorList>
    </citation>
    <scope>NUCLEOTIDE SEQUENCE</scope>
</reference>
<keyword evidence="5" id="KW-0206">Cytoskeleton</keyword>
<evidence type="ECO:0000313" key="7">
    <source>
        <dbReference type="Proteomes" id="UP000784294"/>
    </source>
</evidence>
<dbReference type="InterPro" id="IPR034666">
    <property type="entry name" value="ARPC2/4"/>
</dbReference>
<dbReference type="Proteomes" id="UP000784294">
    <property type="component" value="Unassembled WGS sequence"/>
</dbReference>
<dbReference type="GO" id="GO:0034314">
    <property type="term" value="P:Arp2/3 complex-mediated actin nucleation"/>
    <property type="evidence" value="ECO:0007669"/>
    <property type="project" value="InterPro"/>
</dbReference>
<comment type="similarity">
    <text evidence="2">Belongs to the ARPC4 family.</text>
</comment>
<organism evidence="6 7">
    <name type="scientific">Protopolystoma xenopodis</name>
    <dbReference type="NCBI Taxonomy" id="117903"/>
    <lineage>
        <taxon>Eukaryota</taxon>
        <taxon>Metazoa</taxon>
        <taxon>Spiralia</taxon>
        <taxon>Lophotrochozoa</taxon>
        <taxon>Platyhelminthes</taxon>
        <taxon>Monogenea</taxon>
        <taxon>Polyopisthocotylea</taxon>
        <taxon>Polystomatidea</taxon>
        <taxon>Polystomatidae</taxon>
        <taxon>Protopolystoma</taxon>
    </lineage>
</organism>
<evidence type="ECO:0000256" key="5">
    <source>
        <dbReference type="ARBA" id="ARBA00023212"/>
    </source>
</evidence>
<dbReference type="GO" id="GO:0005885">
    <property type="term" value="C:Arp2/3 protein complex"/>
    <property type="evidence" value="ECO:0007669"/>
    <property type="project" value="InterPro"/>
</dbReference>
<proteinExistence type="inferred from homology"/>
<protein>
    <recommendedName>
        <fullName evidence="8">Actin-related protein 2/3 complex subunit 4</fullName>
    </recommendedName>
</protein>
<keyword evidence="7" id="KW-1185">Reference proteome</keyword>
<gene>
    <name evidence="6" type="ORF">PXEA_LOCUS21644</name>
</gene>
<evidence type="ECO:0000256" key="1">
    <source>
        <dbReference type="ARBA" id="ARBA00004245"/>
    </source>
</evidence>